<evidence type="ECO:0000313" key="2">
    <source>
        <dbReference type="Proteomes" id="UP001058533"/>
    </source>
</evidence>
<dbReference type="RefSeq" id="WP_256507811.1">
    <property type="nucleotide sequence ID" value="NZ_CP101740.1"/>
</dbReference>
<protein>
    <submittedName>
        <fullName evidence="1">Uncharacterized protein</fullName>
    </submittedName>
</protein>
<gene>
    <name evidence="1" type="ORF">NMP03_07235</name>
</gene>
<sequence>MLAIDFPQISAALRVLPGGLVPIYPNGRLSLAVKLSKEALLAIRQHRGFAVYVVPFGAKDGLSFGFVSAFFDDADEPLVVRTPLFGDDDTSLALVGMMLAPEIDVYFVDDLGRDRMAYRCTVEDPGSHLQTQEELRLPPQSHASGTDILYWLQHWFGHRTSEDDARAIRVRFAEPLWPEDLAILDVREGVHNYVGSDGYAISMLERDSRRPGYFQERDIAEALRRFMAPQQIILNPFKRGSDKEFVDVVAATGSAILLIQAKDSPNTAESLARTIDRKLRKSQSQIAEAVAQGKGALNYAGTADPILLTVLREDIDLHRAGRPLISVAIVKEIFPSQAESVADLMRAAHARGEPLLILDYMGFSAFAHYATDEARFVTELEAWAKAFVGGSATVEPRAFLVDRYLARLNDGGAGDAGAAGQ</sequence>
<accession>A0ABY5LCZ2</accession>
<reference evidence="1" key="1">
    <citation type="submission" date="2022-07" db="EMBL/GenBank/DDBJ databases">
        <title>Sphingomonas sp. nov., a novel bacterium isolated from the north slope of the Mount Everest.</title>
        <authorList>
            <person name="Cui X."/>
            <person name="Liu Y."/>
        </authorList>
    </citation>
    <scope>NUCLEOTIDE SEQUENCE</scope>
    <source>
        <strain evidence="1">S5-59</strain>
    </source>
</reference>
<evidence type="ECO:0000313" key="1">
    <source>
        <dbReference type="EMBL" id="UUL83976.1"/>
    </source>
</evidence>
<proteinExistence type="predicted"/>
<keyword evidence="2" id="KW-1185">Reference proteome</keyword>
<dbReference type="EMBL" id="CP101740">
    <property type="protein sequence ID" value="UUL83976.1"/>
    <property type="molecule type" value="Genomic_DNA"/>
</dbReference>
<organism evidence="1 2">
    <name type="scientific">Sphingomonas qomolangmaensis</name>
    <dbReference type="NCBI Taxonomy" id="2918765"/>
    <lineage>
        <taxon>Bacteria</taxon>
        <taxon>Pseudomonadati</taxon>
        <taxon>Pseudomonadota</taxon>
        <taxon>Alphaproteobacteria</taxon>
        <taxon>Sphingomonadales</taxon>
        <taxon>Sphingomonadaceae</taxon>
        <taxon>Sphingomonas</taxon>
    </lineage>
</organism>
<dbReference type="Proteomes" id="UP001058533">
    <property type="component" value="Chromosome"/>
</dbReference>
<name>A0ABY5LCZ2_9SPHN</name>